<gene>
    <name evidence="2" type="ORF">FNU79_08605</name>
</gene>
<keyword evidence="3" id="KW-1185">Reference proteome</keyword>
<organism evidence="2 3">
    <name type="scientific">Deinococcus detaillensis</name>
    <dbReference type="NCBI Taxonomy" id="2592048"/>
    <lineage>
        <taxon>Bacteria</taxon>
        <taxon>Thermotogati</taxon>
        <taxon>Deinococcota</taxon>
        <taxon>Deinococci</taxon>
        <taxon>Deinococcales</taxon>
        <taxon>Deinococcaceae</taxon>
        <taxon>Deinococcus</taxon>
    </lineage>
</organism>
<sequence length="141" mass="15266">MNKVRWLIPAVLCLTSSVFAESITTGKANFTKIPCQKSSGSPCGANLSGGITICGGCHLVIHTIALRGSNPPLTVWMNQAAWNALPLDGQITLRDGFLYVGNTKFPVEYHNAAGVRVDFRGTINITRSSQLPAAKYQFEQR</sequence>
<feature type="signal peptide" evidence="1">
    <location>
        <begin position="1"/>
        <end position="20"/>
    </location>
</feature>
<evidence type="ECO:0000313" key="3">
    <source>
        <dbReference type="Proteomes" id="UP000316092"/>
    </source>
</evidence>
<dbReference type="AlphaFoldDB" id="A0A553V061"/>
<evidence type="ECO:0000313" key="2">
    <source>
        <dbReference type="EMBL" id="TSA85839.1"/>
    </source>
</evidence>
<proteinExistence type="predicted"/>
<protein>
    <submittedName>
        <fullName evidence="2">Uncharacterized protein</fullName>
    </submittedName>
</protein>
<keyword evidence="1" id="KW-0732">Signal</keyword>
<name>A0A553V061_9DEIO</name>
<comment type="caution">
    <text evidence="2">The sequence shown here is derived from an EMBL/GenBank/DDBJ whole genome shotgun (WGS) entry which is preliminary data.</text>
</comment>
<accession>A0A553V061</accession>
<feature type="chain" id="PRO_5022127964" evidence="1">
    <location>
        <begin position="21"/>
        <end position="141"/>
    </location>
</feature>
<dbReference type="Proteomes" id="UP000316092">
    <property type="component" value="Unassembled WGS sequence"/>
</dbReference>
<reference evidence="2 3" key="1">
    <citation type="submission" date="2019-07" db="EMBL/GenBank/DDBJ databases">
        <title>Deinococcus detaillus sp. nov., isolated from humus soil in Antarctica.</title>
        <authorList>
            <person name="Zhang K."/>
        </authorList>
    </citation>
    <scope>NUCLEOTIDE SEQUENCE [LARGE SCALE GENOMIC DNA]</scope>
    <source>
        <strain evidence="2 3">H1</strain>
    </source>
</reference>
<evidence type="ECO:0000256" key="1">
    <source>
        <dbReference type="SAM" id="SignalP"/>
    </source>
</evidence>
<dbReference type="EMBL" id="VKDB01000007">
    <property type="protein sequence ID" value="TSA85839.1"/>
    <property type="molecule type" value="Genomic_DNA"/>
</dbReference>